<dbReference type="GO" id="GO:0016407">
    <property type="term" value="F:acetyltransferase activity"/>
    <property type="evidence" value="ECO:0007669"/>
    <property type="project" value="InterPro"/>
</dbReference>
<feature type="binding site" evidence="2">
    <location>
        <position position="431"/>
    </location>
    <ligand>
        <name>substrate</name>
    </ligand>
</feature>
<evidence type="ECO:0000313" key="3">
    <source>
        <dbReference type="EMBL" id="OJJ02816.1"/>
    </source>
</evidence>
<dbReference type="Pfam" id="PF03737">
    <property type="entry name" value="RraA-like"/>
    <property type="match status" value="1"/>
</dbReference>
<proteinExistence type="inferred from homology"/>
<dbReference type="InterPro" id="IPR038765">
    <property type="entry name" value="Papain-like_cys_pep_sf"/>
</dbReference>
<dbReference type="Gene3D" id="3.50.30.40">
    <property type="entry name" value="Ribonuclease E inhibitor RraA/RraA-like"/>
    <property type="match status" value="1"/>
</dbReference>
<dbReference type="SUPFAM" id="SSF89562">
    <property type="entry name" value="RraA-like"/>
    <property type="match status" value="1"/>
</dbReference>
<dbReference type="InterPro" id="IPR036704">
    <property type="entry name" value="RraA/RraA-like_sf"/>
</dbReference>
<dbReference type="EMBL" id="KV878129">
    <property type="protein sequence ID" value="OJJ02816.1"/>
    <property type="molecule type" value="Genomic_DNA"/>
</dbReference>
<evidence type="ECO:0000313" key="4">
    <source>
        <dbReference type="Proteomes" id="UP000184073"/>
    </source>
</evidence>
<dbReference type="SUPFAM" id="SSF54001">
    <property type="entry name" value="Cysteine proteinases"/>
    <property type="match status" value="1"/>
</dbReference>
<comment type="cofactor">
    <cofactor evidence="2">
        <name>Mg(2+)</name>
        <dbReference type="ChEBI" id="CHEBI:18420"/>
    </cofactor>
</comment>
<dbReference type="Pfam" id="PF00797">
    <property type="entry name" value="Acetyltransf_2"/>
    <property type="match status" value="1"/>
</dbReference>
<reference evidence="4" key="1">
    <citation type="journal article" date="2017" name="Genome Biol.">
        <title>Comparative genomics reveals high biological diversity and specific adaptations in the industrially and medically important fungal genus Aspergillus.</title>
        <authorList>
            <person name="de Vries R.P."/>
            <person name="Riley R."/>
            <person name="Wiebenga A."/>
            <person name="Aguilar-Osorio G."/>
            <person name="Amillis S."/>
            <person name="Uchima C.A."/>
            <person name="Anderluh G."/>
            <person name="Asadollahi M."/>
            <person name="Askin M."/>
            <person name="Barry K."/>
            <person name="Battaglia E."/>
            <person name="Bayram O."/>
            <person name="Benocci T."/>
            <person name="Braus-Stromeyer S.A."/>
            <person name="Caldana C."/>
            <person name="Canovas D."/>
            <person name="Cerqueira G.C."/>
            <person name="Chen F."/>
            <person name="Chen W."/>
            <person name="Choi C."/>
            <person name="Clum A."/>
            <person name="Dos Santos R.A."/>
            <person name="Damasio A.R."/>
            <person name="Diallinas G."/>
            <person name="Emri T."/>
            <person name="Fekete E."/>
            <person name="Flipphi M."/>
            <person name="Freyberg S."/>
            <person name="Gallo A."/>
            <person name="Gournas C."/>
            <person name="Habgood R."/>
            <person name="Hainaut M."/>
            <person name="Harispe M.L."/>
            <person name="Henrissat B."/>
            <person name="Hilden K.S."/>
            <person name="Hope R."/>
            <person name="Hossain A."/>
            <person name="Karabika E."/>
            <person name="Karaffa L."/>
            <person name="Karanyi Z."/>
            <person name="Krasevec N."/>
            <person name="Kuo A."/>
            <person name="Kusch H."/>
            <person name="LaButti K."/>
            <person name="Lagendijk E.L."/>
            <person name="Lapidus A."/>
            <person name="Levasseur A."/>
            <person name="Lindquist E."/>
            <person name="Lipzen A."/>
            <person name="Logrieco A.F."/>
            <person name="MacCabe A."/>
            <person name="Maekelae M.R."/>
            <person name="Malavazi I."/>
            <person name="Melin P."/>
            <person name="Meyer V."/>
            <person name="Mielnichuk N."/>
            <person name="Miskei M."/>
            <person name="Molnar A.P."/>
            <person name="Mule G."/>
            <person name="Ngan C.Y."/>
            <person name="Orejas M."/>
            <person name="Orosz E."/>
            <person name="Ouedraogo J.P."/>
            <person name="Overkamp K.M."/>
            <person name="Park H.-S."/>
            <person name="Perrone G."/>
            <person name="Piumi F."/>
            <person name="Punt P.J."/>
            <person name="Ram A.F."/>
            <person name="Ramon A."/>
            <person name="Rauscher S."/>
            <person name="Record E."/>
            <person name="Riano-Pachon D.M."/>
            <person name="Robert V."/>
            <person name="Roehrig J."/>
            <person name="Ruller R."/>
            <person name="Salamov A."/>
            <person name="Salih N.S."/>
            <person name="Samson R.A."/>
            <person name="Sandor E."/>
            <person name="Sanguinetti M."/>
            <person name="Schuetze T."/>
            <person name="Sepcic K."/>
            <person name="Shelest E."/>
            <person name="Sherlock G."/>
            <person name="Sophianopoulou V."/>
            <person name="Squina F.M."/>
            <person name="Sun H."/>
            <person name="Susca A."/>
            <person name="Todd R.B."/>
            <person name="Tsang A."/>
            <person name="Unkles S.E."/>
            <person name="van de Wiele N."/>
            <person name="van Rossen-Uffink D."/>
            <person name="Oliveira J.V."/>
            <person name="Vesth T.C."/>
            <person name="Visser J."/>
            <person name="Yu J.-H."/>
            <person name="Zhou M."/>
            <person name="Andersen M.R."/>
            <person name="Archer D.B."/>
            <person name="Baker S.E."/>
            <person name="Benoit I."/>
            <person name="Brakhage A.A."/>
            <person name="Braus G.H."/>
            <person name="Fischer R."/>
            <person name="Frisvad J.C."/>
            <person name="Goldman G.H."/>
            <person name="Houbraken J."/>
            <person name="Oakley B."/>
            <person name="Pocsi I."/>
            <person name="Scazzocchio C."/>
            <person name="Seiboth B."/>
            <person name="vanKuyk P.A."/>
            <person name="Wortman J."/>
            <person name="Dyer P.S."/>
            <person name="Grigoriev I.V."/>
        </authorList>
    </citation>
    <scope>NUCLEOTIDE SEQUENCE [LARGE SCALE GENOMIC DNA]</scope>
    <source>
        <strain evidence="4">CBS 583.65</strain>
    </source>
</reference>
<organism evidence="3 4">
    <name type="scientific">Aspergillus versicolor CBS 583.65</name>
    <dbReference type="NCBI Taxonomy" id="1036611"/>
    <lineage>
        <taxon>Eukaryota</taxon>
        <taxon>Fungi</taxon>
        <taxon>Dikarya</taxon>
        <taxon>Ascomycota</taxon>
        <taxon>Pezizomycotina</taxon>
        <taxon>Eurotiomycetes</taxon>
        <taxon>Eurotiomycetidae</taxon>
        <taxon>Eurotiales</taxon>
        <taxon>Aspergillaceae</taxon>
        <taxon>Aspergillus</taxon>
        <taxon>Aspergillus subgen. Nidulantes</taxon>
    </lineage>
</organism>
<keyword evidence="2" id="KW-0460">Magnesium</keyword>
<sequence>MAPRYTPDQLEAYLQRIGYANSAGGTGLARLQQLHQSIQENALAALAELQRRHLGSIPWGNSAIHYSQHHSISTHQSAVFEKLVVRRLDGYCMENTNLFYVVLLSLGYQVYPSAGRVSSAAADPKNAGPDARYGSLGHMVIIVTVEDKKYMVDVGFGNNVPTRPLPLEENTTAVNIAPTDMRLVKEALPEAVDKSQKFWIYQVRFDPESSWAPLYAFSEVEFLPQDFAVLNFATNKLPSSWFTQRVVTVRHILDAAEGDIEGLSLYRLRPTITCRYLFKYLPFSSPAFPASRAMSTSIQAKLDTLRNYSACDVSDALLKLQKPTPGSAPRAGHLADFTPFSPTIGRNTITPKIIAPASTIKFIPKSSSPPESTPEPNTFPAGKHWVDCTEPGTIVLIEQPAGQHCAVVGGIMAVRMKSLGIQGVVVNGRIRDLSEIHAANLPVWAKGTSTVGTGAEAKAGLRNVKIDVGGVDVEPGDIIFCDPLEGVVAIPRDLLDQVLETMPKLIAMDDKVKEAVEQGSSVQDAFKKFRG</sequence>
<dbReference type="PANTHER" id="PTHR11786:SF0">
    <property type="entry name" value="ARYLAMINE N-ACETYLTRANSFERASE 4-RELATED"/>
    <property type="match status" value="1"/>
</dbReference>
<dbReference type="Gene3D" id="3.30.2140.20">
    <property type="match status" value="1"/>
</dbReference>
<keyword evidence="2" id="KW-0479">Metal-binding</keyword>
<dbReference type="CDD" id="cd16841">
    <property type="entry name" value="RraA_family"/>
    <property type="match status" value="1"/>
</dbReference>
<dbReference type="AlphaFoldDB" id="A0A1L9PMY6"/>
<dbReference type="InterPro" id="IPR053710">
    <property type="entry name" value="Arylamine_NAT_domain_sf"/>
</dbReference>
<dbReference type="OrthoDB" id="1476984at2759"/>
<evidence type="ECO:0000256" key="2">
    <source>
        <dbReference type="PIRSR" id="PIRSR605493-1"/>
    </source>
</evidence>
<dbReference type="GeneID" id="63722340"/>
<evidence type="ECO:0000256" key="1">
    <source>
        <dbReference type="ARBA" id="ARBA00006547"/>
    </source>
</evidence>
<dbReference type="InterPro" id="IPR001447">
    <property type="entry name" value="Arylamine_N-AcTrfase"/>
</dbReference>
<feature type="binding site" evidence="2">
    <location>
        <position position="432"/>
    </location>
    <ligand>
        <name>Mg(2+)</name>
        <dbReference type="ChEBI" id="CHEBI:18420"/>
    </ligand>
</feature>
<comment type="similarity">
    <text evidence="1">Belongs to the arylamine N-acetyltransferase family.</text>
</comment>
<dbReference type="STRING" id="1036611.A0A1L9PMY6"/>
<dbReference type="PANTHER" id="PTHR11786">
    <property type="entry name" value="N-HYDROXYARYLAMINE O-ACETYLTRANSFERASE"/>
    <property type="match status" value="1"/>
</dbReference>
<dbReference type="GO" id="GO:0046872">
    <property type="term" value="F:metal ion binding"/>
    <property type="evidence" value="ECO:0007669"/>
    <property type="project" value="UniProtKB-KW"/>
</dbReference>
<feature type="binding site" evidence="2">
    <location>
        <begin position="409"/>
        <end position="412"/>
    </location>
    <ligand>
        <name>substrate</name>
    </ligand>
</feature>
<gene>
    <name evidence="3" type="ORF">ASPVEDRAFT_131569</name>
</gene>
<keyword evidence="4" id="KW-1185">Reference proteome</keyword>
<name>A0A1L9PMY6_ASPVE</name>
<dbReference type="VEuPathDB" id="FungiDB:ASPVEDRAFT_131569"/>
<dbReference type="InterPro" id="IPR005493">
    <property type="entry name" value="RraA/RraA-like"/>
</dbReference>
<dbReference type="RefSeq" id="XP_040668578.1">
    <property type="nucleotide sequence ID" value="XM_040806829.1"/>
</dbReference>
<protein>
    <submittedName>
        <fullName evidence="3">Uncharacterized protein</fullName>
    </submittedName>
</protein>
<accession>A0A1L9PMY6</accession>
<dbReference type="Proteomes" id="UP000184073">
    <property type="component" value="Unassembled WGS sequence"/>
</dbReference>